<name>A0A7Y6BWH1_9BACL</name>
<dbReference type="AlphaFoldDB" id="A0A7Y6BWH1"/>
<gene>
    <name evidence="1" type="ORF">HP552_08365</name>
</gene>
<organism evidence="1 2">
    <name type="scientific">Paenibacillus xylanilyticus</name>
    <dbReference type="NCBI Taxonomy" id="248903"/>
    <lineage>
        <taxon>Bacteria</taxon>
        <taxon>Bacillati</taxon>
        <taxon>Bacillota</taxon>
        <taxon>Bacilli</taxon>
        <taxon>Bacillales</taxon>
        <taxon>Paenibacillaceae</taxon>
        <taxon>Paenibacillus</taxon>
    </lineage>
</organism>
<evidence type="ECO:0000313" key="2">
    <source>
        <dbReference type="Proteomes" id="UP000526125"/>
    </source>
</evidence>
<dbReference type="RefSeq" id="WP_175395089.1">
    <property type="nucleotide sequence ID" value="NZ_JABMCB010000169.1"/>
</dbReference>
<proteinExistence type="predicted"/>
<dbReference type="EMBL" id="JABMCB010000169">
    <property type="protein sequence ID" value="NUU75244.1"/>
    <property type="molecule type" value="Genomic_DNA"/>
</dbReference>
<evidence type="ECO:0008006" key="3">
    <source>
        <dbReference type="Google" id="ProtNLM"/>
    </source>
</evidence>
<reference evidence="1 2" key="1">
    <citation type="submission" date="2020-05" db="EMBL/GenBank/DDBJ databases">
        <title>Genome Sequencing of Type Strains.</title>
        <authorList>
            <person name="Lemaire J.F."/>
            <person name="Inderbitzin P."/>
            <person name="Gregorio O.A."/>
            <person name="Collins S.B."/>
            <person name="Wespe N."/>
            <person name="Knight-Connoni V."/>
        </authorList>
    </citation>
    <scope>NUCLEOTIDE SEQUENCE [LARGE SCALE GENOMIC DNA]</scope>
    <source>
        <strain evidence="1 2">LMG 21957</strain>
    </source>
</reference>
<evidence type="ECO:0000313" key="1">
    <source>
        <dbReference type="EMBL" id="NUU75244.1"/>
    </source>
</evidence>
<keyword evidence="2" id="KW-1185">Reference proteome</keyword>
<dbReference type="Proteomes" id="UP000526125">
    <property type="component" value="Unassembled WGS sequence"/>
</dbReference>
<comment type="caution">
    <text evidence="1">The sequence shown here is derived from an EMBL/GenBank/DDBJ whole genome shotgun (WGS) entry which is preliminary data.</text>
</comment>
<accession>A0A7Y6BWH1</accession>
<sequence>MLNTKNSIELFPNINSQQTTDCCDENGLESADCCSTPDYSASLSVYTEIKQKLKETFENEVTIHVYDYSLPMDRALAKRKLRSLFEERGFAHIQSDKLIEFATPAVVINGELMSFAEQVEYEHLEKALRSKYTLQ</sequence>
<protein>
    <recommendedName>
        <fullName evidence="3">Arsenical resistance operon transcriptional repressor ArsD</fullName>
    </recommendedName>
</protein>